<evidence type="ECO:0000256" key="6">
    <source>
        <dbReference type="ARBA" id="ARBA00023136"/>
    </source>
</evidence>
<comment type="subcellular location">
    <subcellularLocation>
        <location evidence="1">Cell membrane</location>
        <topology evidence="1">Multi-pass membrane protein</topology>
    </subcellularLocation>
</comment>
<keyword evidence="3" id="KW-1003">Cell membrane</keyword>
<protein>
    <submittedName>
        <fullName evidence="9">Uncharacterized membrane protein YcfT</fullName>
    </submittedName>
</protein>
<evidence type="ECO:0000313" key="10">
    <source>
        <dbReference type="Proteomes" id="UP000198825"/>
    </source>
</evidence>
<proteinExistence type="inferred from homology"/>
<feature type="domain" description="Acyltransferase 3" evidence="8">
    <location>
        <begin position="34"/>
        <end position="321"/>
    </location>
</feature>
<evidence type="ECO:0000313" key="9">
    <source>
        <dbReference type="EMBL" id="SDV04399.1"/>
    </source>
</evidence>
<reference evidence="10" key="1">
    <citation type="submission" date="2016-10" db="EMBL/GenBank/DDBJ databases">
        <authorList>
            <person name="Varghese N."/>
            <person name="Submissions S."/>
        </authorList>
    </citation>
    <scope>NUCLEOTIDE SEQUENCE [LARGE SCALE GENOMIC DNA]</scope>
    <source>
        <strain evidence="10">DSM 21743</strain>
    </source>
</reference>
<dbReference type="PANTHER" id="PTHR40074">
    <property type="entry name" value="O-ACETYLTRANSFERASE WECH"/>
    <property type="match status" value="1"/>
</dbReference>
<feature type="transmembrane region" description="Helical" evidence="7">
    <location>
        <begin position="135"/>
        <end position="154"/>
    </location>
</feature>
<dbReference type="AlphaFoldDB" id="A0A1H2NG02"/>
<evidence type="ECO:0000256" key="4">
    <source>
        <dbReference type="ARBA" id="ARBA00022692"/>
    </source>
</evidence>
<feature type="transmembrane region" description="Helical" evidence="7">
    <location>
        <begin position="100"/>
        <end position="123"/>
    </location>
</feature>
<keyword evidence="4 7" id="KW-0812">Transmembrane</keyword>
<evidence type="ECO:0000256" key="1">
    <source>
        <dbReference type="ARBA" id="ARBA00004651"/>
    </source>
</evidence>
<feature type="transmembrane region" description="Helical" evidence="7">
    <location>
        <begin position="303"/>
        <end position="323"/>
    </location>
</feature>
<dbReference type="GO" id="GO:0016413">
    <property type="term" value="F:O-acetyltransferase activity"/>
    <property type="evidence" value="ECO:0007669"/>
    <property type="project" value="TreeGrafter"/>
</dbReference>
<feature type="transmembrane region" description="Helical" evidence="7">
    <location>
        <begin position="73"/>
        <end position="94"/>
    </location>
</feature>
<feature type="transmembrane region" description="Helical" evidence="7">
    <location>
        <begin position="214"/>
        <end position="233"/>
    </location>
</feature>
<feature type="transmembrane region" description="Helical" evidence="7">
    <location>
        <begin position="239"/>
        <end position="256"/>
    </location>
</feature>
<keyword evidence="6 7" id="KW-0472">Membrane</keyword>
<feature type="transmembrane region" description="Helical" evidence="7">
    <location>
        <begin position="185"/>
        <end position="202"/>
    </location>
</feature>
<feature type="transmembrane region" description="Helical" evidence="7">
    <location>
        <begin position="42"/>
        <end position="61"/>
    </location>
</feature>
<dbReference type="InterPro" id="IPR002656">
    <property type="entry name" value="Acyl_transf_3_dom"/>
</dbReference>
<dbReference type="GO" id="GO:0005886">
    <property type="term" value="C:plasma membrane"/>
    <property type="evidence" value="ECO:0007669"/>
    <property type="project" value="UniProtKB-SubCell"/>
</dbReference>
<name>A0A1H2NG02_9ACTN</name>
<keyword evidence="5 7" id="KW-1133">Transmembrane helix</keyword>
<evidence type="ECO:0000259" key="8">
    <source>
        <dbReference type="Pfam" id="PF01757"/>
    </source>
</evidence>
<evidence type="ECO:0000256" key="3">
    <source>
        <dbReference type="ARBA" id="ARBA00022475"/>
    </source>
</evidence>
<dbReference type="Proteomes" id="UP000198825">
    <property type="component" value="Chromosome I"/>
</dbReference>
<feature type="transmembrane region" description="Helical" evidence="7">
    <location>
        <begin position="277"/>
        <end position="297"/>
    </location>
</feature>
<comment type="similarity">
    <text evidence="2">Belongs to the acyltransferase 3 family.</text>
</comment>
<keyword evidence="10" id="KW-1185">Reference proteome</keyword>
<dbReference type="PANTHER" id="PTHR40074:SF2">
    <property type="entry name" value="O-ACETYLTRANSFERASE WECH"/>
    <property type="match status" value="1"/>
</dbReference>
<accession>A0A1H2NG02</accession>
<dbReference type="Pfam" id="PF01757">
    <property type="entry name" value="Acyl_transf_3"/>
    <property type="match status" value="1"/>
</dbReference>
<evidence type="ECO:0000256" key="5">
    <source>
        <dbReference type="ARBA" id="ARBA00022989"/>
    </source>
</evidence>
<organism evidence="9 10">
    <name type="scientific">Microlunatus sagamiharensis</name>
    <dbReference type="NCBI Taxonomy" id="546874"/>
    <lineage>
        <taxon>Bacteria</taxon>
        <taxon>Bacillati</taxon>
        <taxon>Actinomycetota</taxon>
        <taxon>Actinomycetes</taxon>
        <taxon>Propionibacteriales</taxon>
        <taxon>Propionibacteriaceae</taxon>
        <taxon>Microlunatus</taxon>
    </lineage>
</organism>
<gene>
    <name evidence="9" type="ORF">SAMN04488544_3968</name>
</gene>
<dbReference type="EMBL" id="LT629799">
    <property type="protein sequence ID" value="SDV04399.1"/>
    <property type="molecule type" value="Genomic_DNA"/>
</dbReference>
<evidence type="ECO:0000256" key="2">
    <source>
        <dbReference type="ARBA" id="ARBA00007400"/>
    </source>
</evidence>
<sequence>MMAPQGLLVAERVGFVSADAGAVRTGTPSKARLHWMDMLRGSAIVLVMIWHSSAIPVLYGASMPAPVRAVNMFFLPFRMPTLMFLSGLLLPASLRKPLPVYYAGKFAAIGWPYLIFVLLDRLLQGNDNPWWHWRAYYATSYLWFLFFIGVYYVLAPLLRRLPPWAPIVAAAVIGLVLESGVEERLAYFAIFFFLGRWAALRGDVFERLTRTRALVLLALPSAAFGLASAYWGLALAYKVWLAPLSLAGILVLVGIAQRIERRGRQLPWLTKVGRNSIVYYVAHFPVMVLTMHALYAFDVRSQVVVALVDLAVAGLVCTVLVLLRPYRPVTWLFEAPAVLTAWVRRRYVPATEPSGSVRQAVPAPPAVH</sequence>
<evidence type="ECO:0000256" key="7">
    <source>
        <dbReference type="SAM" id="Phobius"/>
    </source>
</evidence>
<dbReference type="GO" id="GO:0009246">
    <property type="term" value="P:enterobacterial common antigen biosynthetic process"/>
    <property type="evidence" value="ECO:0007669"/>
    <property type="project" value="TreeGrafter"/>
</dbReference>